<keyword evidence="3" id="KW-1185">Reference proteome</keyword>
<organism evidence="2 3">
    <name type="scientific">Vibrio palustris</name>
    <dbReference type="NCBI Taxonomy" id="1918946"/>
    <lineage>
        <taxon>Bacteria</taxon>
        <taxon>Pseudomonadati</taxon>
        <taxon>Pseudomonadota</taxon>
        <taxon>Gammaproteobacteria</taxon>
        <taxon>Vibrionales</taxon>
        <taxon>Vibrionaceae</taxon>
        <taxon>Vibrio</taxon>
    </lineage>
</organism>
<protein>
    <recommendedName>
        <fullName evidence="4">Outer membrane protein beta-barrel domain-containing protein</fullName>
    </recommendedName>
</protein>
<gene>
    <name evidence="2" type="ORF">VPAL9027_00880</name>
</gene>
<evidence type="ECO:0000256" key="1">
    <source>
        <dbReference type="SAM" id="SignalP"/>
    </source>
</evidence>
<sequence>MRKVLIAATLLLASGQTLAATDLDGSSSMSNFNYDYIDARIGVSPVTYGAEFSHSIHPNAHFLARVDSEFDGDFDSATGLGFHAPINNWADLTGAMLWRVIDKKHQNSPDSGMELNIGIRQWLGPQLEVGGNAGYVSIDSNDDWTGSVYARFHSTELFSLGVAARFNDAYDDQLMFTARFKY</sequence>
<dbReference type="EMBL" id="FUFT01000002">
    <property type="protein sequence ID" value="SJL82938.1"/>
    <property type="molecule type" value="Genomic_DNA"/>
</dbReference>
<keyword evidence="1" id="KW-0732">Signal</keyword>
<feature type="chain" id="PRO_5013136887" description="Outer membrane protein beta-barrel domain-containing protein" evidence="1">
    <location>
        <begin position="20"/>
        <end position="182"/>
    </location>
</feature>
<evidence type="ECO:0000313" key="2">
    <source>
        <dbReference type="EMBL" id="SJL82938.1"/>
    </source>
</evidence>
<dbReference type="OrthoDB" id="5814217at2"/>
<dbReference type="Proteomes" id="UP000189475">
    <property type="component" value="Unassembled WGS sequence"/>
</dbReference>
<accession>A0A1R4B1Z4</accession>
<evidence type="ECO:0008006" key="4">
    <source>
        <dbReference type="Google" id="ProtNLM"/>
    </source>
</evidence>
<proteinExistence type="predicted"/>
<dbReference type="RefSeq" id="WP_077312683.1">
    <property type="nucleotide sequence ID" value="NZ_AP024887.1"/>
</dbReference>
<reference evidence="2 3" key="1">
    <citation type="submission" date="2017-02" db="EMBL/GenBank/DDBJ databases">
        <authorList>
            <person name="Peterson S.W."/>
        </authorList>
    </citation>
    <scope>NUCLEOTIDE SEQUENCE [LARGE SCALE GENOMIC DNA]</scope>
    <source>
        <strain evidence="2 3">CECT 9027</strain>
    </source>
</reference>
<name>A0A1R4B1Z4_9VIBR</name>
<dbReference type="STRING" id="1918946.VPAL9027_00880"/>
<evidence type="ECO:0000313" key="3">
    <source>
        <dbReference type="Proteomes" id="UP000189475"/>
    </source>
</evidence>
<feature type="signal peptide" evidence="1">
    <location>
        <begin position="1"/>
        <end position="19"/>
    </location>
</feature>
<dbReference type="AlphaFoldDB" id="A0A1R4B1Z4"/>